<dbReference type="eggNOG" id="ENOG502RJK6">
    <property type="taxonomic scope" value="Eukaryota"/>
</dbReference>
<dbReference type="GO" id="GO:0005634">
    <property type="term" value="C:nucleus"/>
    <property type="evidence" value="ECO:0007669"/>
    <property type="project" value="UniProtKB-SubCell"/>
</dbReference>
<proteinExistence type="predicted"/>
<evidence type="ECO:0000313" key="6">
    <source>
        <dbReference type="EMBL" id="EME39029.1"/>
    </source>
</evidence>
<keyword evidence="2" id="KW-0479">Metal-binding</keyword>
<dbReference type="STRING" id="675120.M2Y147"/>
<evidence type="ECO:0000259" key="5">
    <source>
        <dbReference type="SMART" id="SM00906"/>
    </source>
</evidence>
<comment type="subcellular location">
    <subcellularLocation>
        <location evidence="1">Nucleus</location>
    </subcellularLocation>
</comment>
<sequence length="634" mass="70322">MKTTKVPRAGSQALRDRIGRLEAIVTSLQHKSALSTTTKVMENHAIGDTPSNSGPATIDTFVAADFWNELTETVAGLRSVLDDPYVSDELDEPKITPAISPASGSLISNAHDRDTTDSHVILFGTDVASGDANPHPNMKDYLLDVYETRVDAIFKVLHWPTALSLLKHDRDQTDDTAAETSRQALASAISFAAVCSLMNHELDGRQAIADQYRRNAENAFVRAGLLTTRDFVTLQAFVIYLAGLRACQANAQQWTLTAVAIRLASALGLERPASYDAKVSPLDTELRRRLWFSIGILDMQSAFDRGSQPLLSSSSFPTFPRSVNDADIARIPLPLAADQFSQMSFSLLTHHAGLCQRRLTELGSSAAEGKIDHTVAGYEQATVLAQFEEYVQRLAVQCSSANLEPIQDFAMAVANESLVAMRLLLSRPLHKRGKSYKPPEHGLESYDLLATATEVLERSQSKRSWVAFAQWAWFSWVKWYALAVVLAELCCARGEQADRAWQFAKVSYDDYAKIVADTESGLLWKPIMKLMRKVQQLRSEPNTEGQALQPKDTMAQQYDWLGGLTARTRSGTTPSTASSSETSYRKQYENESPVQDEGMMCQPQDHAMGDHMSWVHWDLLIDDINDSNVNDIIW</sequence>
<evidence type="ECO:0000313" key="7">
    <source>
        <dbReference type="Proteomes" id="UP000016933"/>
    </source>
</evidence>
<dbReference type="Pfam" id="PF04082">
    <property type="entry name" value="Fungal_trans"/>
    <property type="match status" value="1"/>
</dbReference>
<evidence type="ECO:0000256" key="3">
    <source>
        <dbReference type="ARBA" id="ARBA00023242"/>
    </source>
</evidence>
<evidence type="ECO:0000256" key="1">
    <source>
        <dbReference type="ARBA" id="ARBA00004123"/>
    </source>
</evidence>
<dbReference type="CDD" id="cd12148">
    <property type="entry name" value="fungal_TF_MHR"/>
    <property type="match status" value="1"/>
</dbReference>
<dbReference type="SMART" id="SM00906">
    <property type="entry name" value="Fungal_trans"/>
    <property type="match status" value="1"/>
</dbReference>
<organism evidence="6 7">
    <name type="scientific">Dothistroma septosporum (strain NZE10 / CBS 128990)</name>
    <name type="common">Red band needle blight fungus</name>
    <name type="synonym">Mycosphaerella pini</name>
    <dbReference type="NCBI Taxonomy" id="675120"/>
    <lineage>
        <taxon>Eukaryota</taxon>
        <taxon>Fungi</taxon>
        <taxon>Dikarya</taxon>
        <taxon>Ascomycota</taxon>
        <taxon>Pezizomycotina</taxon>
        <taxon>Dothideomycetes</taxon>
        <taxon>Dothideomycetidae</taxon>
        <taxon>Mycosphaerellales</taxon>
        <taxon>Mycosphaerellaceae</taxon>
        <taxon>Dothistroma</taxon>
    </lineage>
</organism>
<dbReference type="InterPro" id="IPR050613">
    <property type="entry name" value="Sec_Metabolite_Reg"/>
</dbReference>
<keyword evidence="7" id="KW-1185">Reference proteome</keyword>
<keyword evidence="3" id="KW-0539">Nucleus</keyword>
<dbReference type="GO" id="GO:0003677">
    <property type="term" value="F:DNA binding"/>
    <property type="evidence" value="ECO:0007669"/>
    <property type="project" value="InterPro"/>
</dbReference>
<dbReference type="PANTHER" id="PTHR31001:SF50">
    <property type="entry name" value="ZN(II)2CYS6 TRANSCRIPTION FACTOR (EUROFUNG)"/>
    <property type="match status" value="1"/>
</dbReference>
<feature type="region of interest" description="Disordered" evidence="4">
    <location>
        <begin position="565"/>
        <end position="605"/>
    </location>
</feature>
<dbReference type="PANTHER" id="PTHR31001">
    <property type="entry name" value="UNCHARACTERIZED TRANSCRIPTIONAL REGULATORY PROTEIN"/>
    <property type="match status" value="1"/>
</dbReference>
<gene>
    <name evidence="6" type="ORF">DOTSEDRAFT_29211</name>
</gene>
<dbReference type="InterPro" id="IPR007219">
    <property type="entry name" value="XnlR_reg_dom"/>
</dbReference>
<dbReference type="HOGENOM" id="CLU_004083_7_1_1"/>
<feature type="compositionally biased region" description="Low complexity" evidence="4">
    <location>
        <begin position="565"/>
        <end position="582"/>
    </location>
</feature>
<name>M2Y147_DOTSN</name>
<dbReference type="EMBL" id="KB446546">
    <property type="protein sequence ID" value="EME39029.1"/>
    <property type="molecule type" value="Genomic_DNA"/>
</dbReference>
<dbReference type="GO" id="GO:0008270">
    <property type="term" value="F:zinc ion binding"/>
    <property type="evidence" value="ECO:0007669"/>
    <property type="project" value="InterPro"/>
</dbReference>
<evidence type="ECO:0000256" key="2">
    <source>
        <dbReference type="ARBA" id="ARBA00022723"/>
    </source>
</evidence>
<reference evidence="6 7" key="2">
    <citation type="journal article" date="2012" name="PLoS Pathog.">
        <title>Diverse lifestyles and strategies of plant pathogenesis encoded in the genomes of eighteen Dothideomycetes fungi.</title>
        <authorList>
            <person name="Ohm R.A."/>
            <person name="Feau N."/>
            <person name="Henrissat B."/>
            <person name="Schoch C.L."/>
            <person name="Horwitz B.A."/>
            <person name="Barry K.W."/>
            <person name="Condon B.J."/>
            <person name="Copeland A.C."/>
            <person name="Dhillon B."/>
            <person name="Glaser F."/>
            <person name="Hesse C.N."/>
            <person name="Kosti I."/>
            <person name="LaButti K."/>
            <person name="Lindquist E.A."/>
            <person name="Lucas S."/>
            <person name="Salamov A.A."/>
            <person name="Bradshaw R.E."/>
            <person name="Ciuffetti L."/>
            <person name="Hamelin R.C."/>
            <person name="Kema G.H.J."/>
            <person name="Lawrence C."/>
            <person name="Scott J.A."/>
            <person name="Spatafora J.W."/>
            <person name="Turgeon B.G."/>
            <person name="de Wit P.J.G.M."/>
            <person name="Zhong S."/>
            <person name="Goodwin S.B."/>
            <person name="Grigoriev I.V."/>
        </authorList>
    </citation>
    <scope>NUCLEOTIDE SEQUENCE [LARGE SCALE GENOMIC DNA]</scope>
    <source>
        <strain evidence="7">NZE10 / CBS 128990</strain>
    </source>
</reference>
<reference evidence="7" key="1">
    <citation type="journal article" date="2012" name="PLoS Genet.">
        <title>The genomes of the fungal plant pathogens Cladosporium fulvum and Dothistroma septosporum reveal adaptation to different hosts and lifestyles but also signatures of common ancestry.</title>
        <authorList>
            <person name="de Wit P.J.G.M."/>
            <person name="van der Burgt A."/>
            <person name="Oekmen B."/>
            <person name="Stergiopoulos I."/>
            <person name="Abd-Elsalam K.A."/>
            <person name="Aerts A.L."/>
            <person name="Bahkali A.H."/>
            <person name="Beenen H.G."/>
            <person name="Chettri P."/>
            <person name="Cox M.P."/>
            <person name="Datema E."/>
            <person name="de Vries R.P."/>
            <person name="Dhillon B."/>
            <person name="Ganley A.R."/>
            <person name="Griffiths S.A."/>
            <person name="Guo Y."/>
            <person name="Hamelin R.C."/>
            <person name="Henrissat B."/>
            <person name="Kabir M.S."/>
            <person name="Jashni M.K."/>
            <person name="Kema G."/>
            <person name="Klaubauf S."/>
            <person name="Lapidus A."/>
            <person name="Levasseur A."/>
            <person name="Lindquist E."/>
            <person name="Mehrabi R."/>
            <person name="Ohm R.A."/>
            <person name="Owen T.J."/>
            <person name="Salamov A."/>
            <person name="Schwelm A."/>
            <person name="Schijlen E."/>
            <person name="Sun H."/>
            <person name="van den Burg H.A."/>
            <person name="van Ham R.C.H.J."/>
            <person name="Zhang S."/>
            <person name="Goodwin S.B."/>
            <person name="Grigoriev I.V."/>
            <person name="Collemare J."/>
            <person name="Bradshaw R.E."/>
        </authorList>
    </citation>
    <scope>NUCLEOTIDE SEQUENCE [LARGE SCALE GENOMIC DNA]</scope>
    <source>
        <strain evidence="7">NZE10 / CBS 128990</strain>
    </source>
</reference>
<dbReference type="Proteomes" id="UP000016933">
    <property type="component" value="Unassembled WGS sequence"/>
</dbReference>
<dbReference type="AlphaFoldDB" id="M2Y147"/>
<dbReference type="OrthoDB" id="424974at2759"/>
<protein>
    <recommendedName>
        <fullName evidence="5">Xylanolytic transcriptional activator regulatory domain-containing protein</fullName>
    </recommendedName>
</protein>
<feature type="domain" description="Xylanolytic transcriptional activator regulatory" evidence="5">
    <location>
        <begin position="253"/>
        <end position="326"/>
    </location>
</feature>
<accession>M2Y147</accession>
<dbReference type="GO" id="GO:0006351">
    <property type="term" value="P:DNA-templated transcription"/>
    <property type="evidence" value="ECO:0007669"/>
    <property type="project" value="InterPro"/>
</dbReference>
<evidence type="ECO:0000256" key="4">
    <source>
        <dbReference type="SAM" id="MobiDB-lite"/>
    </source>
</evidence>